<evidence type="ECO:0000256" key="4">
    <source>
        <dbReference type="ARBA" id="ARBA00022452"/>
    </source>
</evidence>
<dbReference type="PANTHER" id="PTHR30026">
    <property type="entry name" value="OUTER MEMBRANE PROTEIN TOLC"/>
    <property type="match status" value="1"/>
</dbReference>
<evidence type="ECO:0000313" key="10">
    <source>
        <dbReference type="EMBL" id="SJZ30249.1"/>
    </source>
</evidence>
<dbReference type="EMBL" id="FUWM01000003">
    <property type="protein sequence ID" value="SJZ30249.1"/>
    <property type="molecule type" value="Genomic_DNA"/>
</dbReference>
<evidence type="ECO:0000256" key="7">
    <source>
        <dbReference type="ARBA" id="ARBA00023237"/>
    </source>
</evidence>
<accession>A0A1T4JJB9</accession>
<dbReference type="SUPFAM" id="SSF56954">
    <property type="entry name" value="Outer membrane efflux proteins (OEP)"/>
    <property type="match status" value="1"/>
</dbReference>
<evidence type="ECO:0000256" key="1">
    <source>
        <dbReference type="ARBA" id="ARBA00004442"/>
    </source>
</evidence>
<dbReference type="RefSeq" id="WP_159442858.1">
    <property type="nucleotide sequence ID" value="NZ_FUWM01000003.1"/>
</dbReference>
<keyword evidence="9" id="KW-0732">Signal</keyword>
<dbReference type="OrthoDB" id="6395775at2"/>
<proteinExistence type="inferred from homology"/>
<name>A0A1T4JJB9_9FIRM</name>
<keyword evidence="11" id="KW-1185">Reference proteome</keyword>
<evidence type="ECO:0000256" key="8">
    <source>
        <dbReference type="SAM" id="Coils"/>
    </source>
</evidence>
<comment type="subcellular location">
    <subcellularLocation>
        <location evidence="1">Cell outer membrane</location>
    </subcellularLocation>
</comment>
<keyword evidence="4" id="KW-1134">Transmembrane beta strand</keyword>
<evidence type="ECO:0000256" key="9">
    <source>
        <dbReference type="SAM" id="SignalP"/>
    </source>
</evidence>
<gene>
    <name evidence="10" type="ORF">SAMN02745118_00018</name>
</gene>
<dbReference type="GO" id="GO:0009279">
    <property type="term" value="C:cell outer membrane"/>
    <property type="evidence" value="ECO:0007669"/>
    <property type="project" value="UniProtKB-SubCell"/>
</dbReference>
<protein>
    <submittedName>
        <fullName evidence="10">Outer membrane protein TolC</fullName>
    </submittedName>
</protein>
<reference evidence="11" key="1">
    <citation type="submission" date="2017-02" db="EMBL/GenBank/DDBJ databases">
        <authorList>
            <person name="Varghese N."/>
            <person name="Submissions S."/>
        </authorList>
    </citation>
    <scope>NUCLEOTIDE SEQUENCE [LARGE SCALE GENOMIC DNA]</scope>
    <source>
        <strain evidence="11">ATCC BAA-73</strain>
    </source>
</reference>
<dbReference type="Proteomes" id="UP000190625">
    <property type="component" value="Unassembled WGS sequence"/>
</dbReference>
<dbReference type="GO" id="GO:0015562">
    <property type="term" value="F:efflux transmembrane transporter activity"/>
    <property type="evidence" value="ECO:0007669"/>
    <property type="project" value="InterPro"/>
</dbReference>
<comment type="similarity">
    <text evidence="2">Belongs to the outer membrane factor (OMF) (TC 1.B.17) family.</text>
</comment>
<dbReference type="Gene3D" id="1.20.1600.10">
    <property type="entry name" value="Outer membrane efflux proteins (OEP)"/>
    <property type="match status" value="1"/>
</dbReference>
<feature type="chain" id="PRO_5013273033" evidence="9">
    <location>
        <begin position="27"/>
        <end position="445"/>
    </location>
</feature>
<organism evidence="10 11">
    <name type="scientific">Selenihalanaerobacter shriftii</name>
    <dbReference type="NCBI Taxonomy" id="142842"/>
    <lineage>
        <taxon>Bacteria</taxon>
        <taxon>Bacillati</taxon>
        <taxon>Bacillota</taxon>
        <taxon>Clostridia</taxon>
        <taxon>Halanaerobiales</taxon>
        <taxon>Halobacteroidaceae</taxon>
        <taxon>Selenihalanaerobacter</taxon>
    </lineage>
</organism>
<keyword evidence="6" id="KW-0472">Membrane</keyword>
<dbReference type="GO" id="GO:1990281">
    <property type="term" value="C:efflux pump complex"/>
    <property type="evidence" value="ECO:0007669"/>
    <property type="project" value="TreeGrafter"/>
</dbReference>
<evidence type="ECO:0000256" key="2">
    <source>
        <dbReference type="ARBA" id="ARBA00007613"/>
    </source>
</evidence>
<keyword evidence="3" id="KW-0813">Transport</keyword>
<evidence type="ECO:0000256" key="5">
    <source>
        <dbReference type="ARBA" id="ARBA00022692"/>
    </source>
</evidence>
<keyword evidence="8" id="KW-0175">Coiled coil</keyword>
<dbReference type="GO" id="GO:0015288">
    <property type="term" value="F:porin activity"/>
    <property type="evidence" value="ECO:0007669"/>
    <property type="project" value="TreeGrafter"/>
</dbReference>
<evidence type="ECO:0000313" key="11">
    <source>
        <dbReference type="Proteomes" id="UP000190625"/>
    </source>
</evidence>
<dbReference type="InterPro" id="IPR051906">
    <property type="entry name" value="TolC-like"/>
</dbReference>
<evidence type="ECO:0000256" key="3">
    <source>
        <dbReference type="ARBA" id="ARBA00022448"/>
    </source>
</evidence>
<feature type="signal peptide" evidence="9">
    <location>
        <begin position="1"/>
        <end position="26"/>
    </location>
</feature>
<dbReference type="PANTHER" id="PTHR30026:SF20">
    <property type="entry name" value="OUTER MEMBRANE PROTEIN TOLC"/>
    <property type="match status" value="1"/>
</dbReference>
<dbReference type="STRING" id="142842.SAMN02745118_00018"/>
<keyword evidence="5" id="KW-0812">Transmembrane</keyword>
<dbReference type="AlphaFoldDB" id="A0A1T4JJB9"/>
<dbReference type="Pfam" id="PF02321">
    <property type="entry name" value="OEP"/>
    <property type="match status" value="2"/>
</dbReference>
<feature type="coiled-coil region" evidence="8">
    <location>
        <begin position="325"/>
        <end position="384"/>
    </location>
</feature>
<keyword evidence="7" id="KW-0998">Cell outer membrane</keyword>
<evidence type="ECO:0000256" key="6">
    <source>
        <dbReference type="ARBA" id="ARBA00023136"/>
    </source>
</evidence>
<feature type="coiled-coil region" evidence="8">
    <location>
        <begin position="198"/>
        <end position="225"/>
    </location>
</feature>
<dbReference type="InterPro" id="IPR003423">
    <property type="entry name" value="OMP_efflux"/>
</dbReference>
<sequence length="445" mass="50297">MVHNYKKLIFLPVLLALILFSNIAFANVVQDQDNQILTLNLEESIERGWQQNSSLQQMKAQLNAAKAGVSKAEAALRPGLDLNSSYTRFEEIPFGSTSKDNFNHSISFNYLLYQKPAKLQIEQSTYSWKKLKKKYEAQKNNLAYSITQRYYKVLEAQNVVKVTEESLKQVNEHLKTTKAHFEAGTALKTDVLQTKVRKSEMEEKLLQVKNNLELAKVRLKNLLEVDGNKELKLAEAIKVPDVDLSLQEVLDYALNNRADLMATKYEVKKASQGIELAETKDDPSLVFTGKSKKSGSDAIPDGDAWSATVNMKWSLYDGGESDSGVKQAKENLVAAKATLHQQEQAIDLEVREKFLNLEVNRKQILTAQERIEIAKENLRLAELRYREGVATNTEVIDAQVALTDARNTYQERVFDYNVSQAGLLKSIGFSYLSLHNSELELSKLN</sequence>